<dbReference type="Gene3D" id="3.40.50.300">
    <property type="entry name" value="P-loop containing nucleotide triphosphate hydrolases"/>
    <property type="match status" value="1"/>
</dbReference>
<keyword evidence="5" id="KW-1185">Reference proteome</keyword>
<dbReference type="EMBL" id="LSRX01001074">
    <property type="protein sequence ID" value="OLP84016.1"/>
    <property type="molecule type" value="Genomic_DNA"/>
</dbReference>
<reference evidence="4 5" key="1">
    <citation type="submission" date="2016-02" db="EMBL/GenBank/DDBJ databases">
        <title>Genome analysis of coral dinoflagellate symbionts highlights evolutionary adaptations to a symbiotic lifestyle.</title>
        <authorList>
            <person name="Aranda M."/>
            <person name="Li Y."/>
            <person name="Liew Y.J."/>
            <person name="Baumgarten S."/>
            <person name="Simakov O."/>
            <person name="Wilson M."/>
            <person name="Piel J."/>
            <person name="Ashoor H."/>
            <person name="Bougouffa S."/>
            <person name="Bajic V.B."/>
            <person name="Ryu T."/>
            <person name="Ravasi T."/>
            <person name="Bayer T."/>
            <person name="Micklem G."/>
            <person name="Kim H."/>
            <person name="Bhak J."/>
            <person name="Lajeunesse T.C."/>
            <person name="Voolstra C.R."/>
        </authorList>
    </citation>
    <scope>NUCLEOTIDE SEQUENCE [LARGE SCALE GENOMIC DNA]</scope>
    <source>
        <strain evidence="4 5">CCMP2467</strain>
    </source>
</reference>
<dbReference type="AlphaFoldDB" id="A0A1Q9CM91"/>
<feature type="region of interest" description="Disordered" evidence="1">
    <location>
        <begin position="154"/>
        <end position="276"/>
    </location>
</feature>
<proteinExistence type="predicted"/>
<comment type="caution">
    <text evidence="4">The sequence shown here is derived from an EMBL/GenBank/DDBJ whole genome shotgun (WGS) entry which is preliminary data.</text>
</comment>
<dbReference type="InterPro" id="IPR024983">
    <property type="entry name" value="CHAT_dom"/>
</dbReference>
<feature type="compositionally biased region" description="Low complexity" evidence="1">
    <location>
        <begin position="177"/>
        <end position="190"/>
    </location>
</feature>
<name>A0A1Q9CM91_SYMMI</name>
<dbReference type="OrthoDB" id="431454at2759"/>
<dbReference type="Proteomes" id="UP000186817">
    <property type="component" value="Unassembled WGS sequence"/>
</dbReference>
<feature type="compositionally biased region" description="Polar residues" evidence="1">
    <location>
        <begin position="154"/>
        <end position="176"/>
    </location>
</feature>
<organism evidence="4 5">
    <name type="scientific">Symbiodinium microadriaticum</name>
    <name type="common">Dinoflagellate</name>
    <name type="synonym">Zooxanthella microadriatica</name>
    <dbReference type="NCBI Taxonomy" id="2951"/>
    <lineage>
        <taxon>Eukaryota</taxon>
        <taxon>Sar</taxon>
        <taxon>Alveolata</taxon>
        <taxon>Dinophyceae</taxon>
        <taxon>Suessiales</taxon>
        <taxon>Symbiodiniaceae</taxon>
        <taxon>Symbiodinium</taxon>
    </lineage>
</organism>
<dbReference type="PANTHER" id="PTHR47691:SF3">
    <property type="entry name" value="HTH-TYPE TRANSCRIPTIONAL REGULATOR RV0890C-RELATED"/>
    <property type="match status" value="1"/>
</dbReference>
<protein>
    <submittedName>
        <fullName evidence="4">Uncharacterized protein</fullName>
    </submittedName>
</protein>
<sequence length="835" mass="90396">MAGSGEVASIGGFTPFEKPGASRGVRAPGLPPVLGIGIGELWTCFLCSNERVFAEGGPGDQQGFLASVERSCQILPGFHHTDAEPPGCRASEQLQVALCLPRMTSLWPAISGKRSREGDPSEASRPSGWLPRILQNAESHERDDFHLMDLRLQSPSRSRCGSRARSNQSGQSTNRALSTPSTSTPLSLPPISRSATPHSPWTPARTRMHSFDRAGSETSTVSPNSLYMSMFPSPANQVGTPGNVGTPHQASSNRGTPAHRNGPSPSPHQCARSPVMWSDEYTDRSLRTFMVGKSRNRFASTDPGLCVLFVLYASPLANYLPIDFESEIDRIVCSARDSGRLQTGQVRLNVGTASSSSLTKLLTLSHAQRSGLILHLAAHGDEAGGLILESTKGTGEVHSCSHEKLRKILNVGGRGLRGVSLVFLSSCSSKKLAQVFIDCGCQHVIATNRTVLDATARAFTERFYGALFVGKSIASAFEHTKEALLASSHPEVADQSNAFLLLTNHDRLEGGDCPCTGEGDGSWQLMECLERPSSVLSQRDTDIEGFQEACSFQDKLTFLPPQVEDFFRPPVMQQVLMLLRNRRACALHGPEGIGKTALGVEIARFAASPGRLFSSNVLHVQLDQKSRAVKTVKECVDFFMARAGPCSVAEAPEGNSRCVVWQLQQLERFRSHAPILLVLDDECHALEQSSSLRGLLAEVLRKTHRVTLLLCSRSPLHESLADTKVVNIELAGLDEQRCASLLLRRVHRPLGPADFLDSENLSEDRTRAQLRQAAEVAKLLVASKVLVPLAGNPGLVRQVGSQIYPGGPPLREVVQETVLSPPPPATRDVSRNSLQ</sequence>
<feature type="region of interest" description="Disordered" evidence="1">
    <location>
        <begin position="110"/>
        <end position="131"/>
    </location>
</feature>
<evidence type="ECO:0000259" key="2">
    <source>
        <dbReference type="Pfam" id="PF05729"/>
    </source>
</evidence>
<dbReference type="Pfam" id="PF05729">
    <property type="entry name" value="NACHT"/>
    <property type="match status" value="1"/>
</dbReference>
<feature type="compositionally biased region" description="Polar residues" evidence="1">
    <location>
        <begin position="216"/>
        <end position="227"/>
    </location>
</feature>
<dbReference type="Pfam" id="PF12770">
    <property type="entry name" value="CHAT"/>
    <property type="match status" value="1"/>
</dbReference>
<accession>A0A1Q9CM91</accession>
<feature type="domain" description="CHAT" evidence="3">
    <location>
        <begin position="341"/>
        <end position="491"/>
    </location>
</feature>
<dbReference type="PANTHER" id="PTHR47691">
    <property type="entry name" value="REGULATOR-RELATED"/>
    <property type="match status" value="1"/>
</dbReference>
<gene>
    <name evidence="4" type="ORF">AK812_SmicGene35157</name>
</gene>
<feature type="compositionally biased region" description="Polar residues" evidence="1">
    <location>
        <begin position="246"/>
        <end position="255"/>
    </location>
</feature>
<evidence type="ECO:0000259" key="3">
    <source>
        <dbReference type="Pfam" id="PF12770"/>
    </source>
</evidence>
<evidence type="ECO:0000313" key="4">
    <source>
        <dbReference type="EMBL" id="OLP84016.1"/>
    </source>
</evidence>
<evidence type="ECO:0000256" key="1">
    <source>
        <dbReference type="SAM" id="MobiDB-lite"/>
    </source>
</evidence>
<dbReference type="SUPFAM" id="SSF52540">
    <property type="entry name" value="P-loop containing nucleoside triphosphate hydrolases"/>
    <property type="match status" value="1"/>
</dbReference>
<dbReference type="InterPro" id="IPR027417">
    <property type="entry name" value="P-loop_NTPase"/>
</dbReference>
<feature type="domain" description="NACHT" evidence="2">
    <location>
        <begin position="584"/>
        <end position="745"/>
    </location>
</feature>
<dbReference type="InterPro" id="IPR007111">
    <property type="entry name" value="NACHT_NTPase"/>
</dbReference>
<evidence type="ECO:0000313" key="5">
    <source>
        <dbReference type="Proteomes" id="UP000186817"/>
    </source>
</evidence>